<accession>A0ABP8XBE0</accession>
<evidence type="ECO:0000256" key="1">
    <source>
        <dbReference type="SAM" id="MobiDB-lite"/>
    </source>
</evidence>
<gene>
    <name evidence="2" type="ORF">GCM10025781_24670</name>
</gene>
<proteinExistence type="predicted"/>
<sequence>MSHWLDVVILSAQADRVLDGRGKLSGPGSGRAGARDKLNQQYRTGTPTAGQDHQGSSEGHTNVHEYG</sequence>
<evidence type="ECO:0000313" key="2">
    <source>
        <dbReference type="EMBL" id="GAA4704684.1"/>
    </source>
</evidence>
<feature type="compositionally biased region" description="Polar residues" evidence="1">
    <location>
        <begin position="39"/>
        <end position="60"/>
    </location>
</feature>
<reference evidence="3" key="1">
    <citation type="journal article" date="2019" name="Int. J. Syst. Evol. Microbiol.">
        <title>The Global Catalogue of Microorganisms (GCM) 10K type strain sequencing project: providing services to taxonomists for standard genome sequencing and annotation.</title>
        <authorList>
            <consortium name="The Broad Institute Genomics Platform"/>
            <consortium name="The Broad Institute Genome Sequencing Center for Infectious Disease"/>
            <person name="Wu L."/>
            <person name="Ma J."/>
        </authorList>
    </citation>
    <scope>NUCLEOTIDE SEQUENCE [LARGE SCALE GENOMIC DNA]</scope>
    <source>
        <strain evidence="3">JCM 18958</strain>
    </source>
</reference>
<dbReference type="EMBL" id="BAABLN010000034">
    <property type="protein sequence ID" value="GAA4704684.1"/>
    <property type="molecule type" value="Genomic_DNA"/>
</dbReference>
<comment type="caution">
    <text evidence="2">The sequence shown here is derived from an EMBL/GenBank/DDBJ whole genome shotgun (WGS) entry which is preliminary data.</text>
</comment>
<organism evidence="2 3">
    <name type="scientific">Kocuria gwangalliensis</name>
    <dbReference type="NCBI Taxonomy" id="501592"/>
    <lineage>
        <taxon>Bacteria</taxon>
        <taxon>Bacillati</taxon>
        <taxon>Actinomycetota</taxon>
        <taxon>Actinomycetes</taxon>
        <taxon>Micrococcales</taxon>
        <taxon>Micrococcaceae</taxon>
        <taxon>Kocuria</taxon>
    </lineage>
</organism>
<feature type="region of interest" description="Disordered" evidence="1">
    <location>
        <begin position="19"/>
        <end position="67"/>
    </location>
</feature>
<name>A0ABP8XBE0_9MICC</name>
<protein>
    <submittedName>
        <fullName evidence="2">Uncharacterized protein</fullName>
    </submittedName>
</protein>
<evidence type="ECO:0000313" key="3">
    <source>
        <dbReference type="Proteomes" id="UP001501446"/>
    </source>
</evidence>
<dbReference type="Proteomes" id="UP001501446">
    <property type="component" value="Unassembled WGS sequence"/>
</dbReference>
<keyword evidence="3" id="KW-1185">Reference proteome</keyword>